<feature type="region of interest" description="Disordered" evidence="1">
    <location>
        <begin position="88"/>
        <end position="126"/>
    </location>
</feature>
<keyword evidence="4" id="KW-1185">Reference proteome</keyword>
<feature type="signal peptide" evidence="2">
    <location>
        <begin position="1"/>
        <end position="19"/>
    </location>
</feature>
<evidence type="ECO:0000256" key="1">
    <source>
        <dbReference type="SAM" id="MobiDB-lite"/>
    </source>
</evidence>
<reference evidence="3" key="1">
    <citation type="journal article" date="2023" name="G3 (Bethesda)">
        <title>A reference genome for the long-term kleptoplast-retaining sea slug Elysia crispata morphotype clarki.</title>
        <authorList>
            <person name="Eastman K.E."/>
            <person name="Pendleton A.L."/>
            <person name="Shaikh M.A."/>
            <person name="Suttiyut T."/>
            <person name="Ogas R."/>
            <person name="Tomko P."/>
            <person name="Gavelis G."/>
            <person name="Widhalm J.R."/>
            <person name="Wisecaver J.H."/>
        </authorList>
    </citation>
    <scope>NUCLEOTIDE SEQUENCE</scope>
    <source>
        <strain evidence="3">ECLA1</strain>
    </source>
</reference>
<evidence type="ECO:0000256" key="2">
    <source>
        <dbReference type="SAM" id="SignalP"/>
    </source>
</evidence>
<protein>
    <recommendedName>
        <fullName evidence="5">Secreted protein</fullName>
    </recommendedName>
</protein>
<dbReference type="AlphaFoldDB" id="A0AAE1AR76"/>
<feature type="chain" id="PRO_5042028489" description="Secreted protein" evidence="2">
    <location>
        <begin position="20"/>
        <end position="126"/>
    </location>
</feature>
<comment type="caution">
    <text evidence="3">The sequence shown here is derived from an EMBL/GenBank/DDBJ whole genome shotgun (WGS) entry which is preliminary data.</text>
</comment>
<evidence type="ECO:0000313" key="3">
    <source>
        <dbReference type="EMBL" id="KAK3792489.1"/>
    </source>
</evidence>
<dbReference type="Proteomes" id="UP001283361">
    <property type="component" value="Unassembled WGS sequence"/>
</dbReference>
<keyword evidence="2" id="KW-0732">Signal</keyword>
<gene>
    <name evidence="3" type="ORF">RRG08_049188</name>
</gene>
<dbReference type="EMBL" id="JAWDGP010001372">
    <property type="protein sequence ID" value="KAK3792489.1"/>
    <property type="molecule type" value="Genomic_DNA"/>
</dbReference>
<name>A0AAE1AR76_9GAST</name>
<organism evidence="3 4">
    <name type="scientific">Elysia crispata</name>
    <name type="common">lettuce slug</name>
    <dbReference type="NCBI Taxonomy" id="231223"/>
    <lineage>
        <taxon>Eukaryota</taxon>
        <taxon>Metazoa</taxon>
        <taxon>Spiralia</taxon>
        <taxon>Lophotrochozoa</taxon>
        <taxon>Mollusca</taxon>
        <taxon>Gastropoda</taxon>
        <taxon>Heterobranchia</taxon>
        <taxon>Euthyneura</taxon>
        <taxon>Panpulmonata</taxon>
        <taxon>Sacoglossa</taxon>
        <taxon>Placobranchoidea</taxon>
        <taxon>Plakobranchidae</taxon>
        <taxon>Elysia</taxon>
    </lineage>
</organism>
<accession>A0AAE1AR76</accession>
<sequence length="126" mass="13716">MQAVVVVVVVALINEQTVGDDASWCPVCCSREGITTTGPRLTTDQSRVSSQAALPVHAIKFALRCVNTGQYTLPKLVQLIVDVSQPEAPQSCPHVKAPEVLGDKNRYRESQTRIPKISPPMHGERV</sequence>
<evidence type="ECO:0008006" key="5">
    <source>
        <dbReference type="Google" id="ProtNLM"/>
    </source>
</evidence>
<proteinExistence type="predicted"/>
<feature type="compositionally biased region" description="Basic and acidic residues" evidence="1">
    <location>
        <begin position="101"/>
        <end position="111"/>
    </location>
</feature>
<evidence type="ECO:0000313" key="4">
    <source>
        <dbReference type="Proteomes" id="UP001283361"/>
    </source>
</evidence>